<evidence type="ECO:0000256" key="1">
    <source>
        <dbReference type="SAM" id="Coils"/>
    </source>
</evidence>
<dbReference type="GO" id="GO:0008017">
    <property type="term" value="F:microtubule binding"/>
    <property type="evidence" value="ECO:0007669"/>
    <property type="project" value="TreeGrafter"/>
</dbReference>
<dbReference type="GO" id="GO:0016559">
    <property type="term" value="P:peroxisome fission"/>
    <property type="evidence" value="ECO:0007669"/>
    <property type="project" value="TreeGrafter"/>
</dbReference>
<dbReference type="Pfam" id="PF00350">
    <property type="entry name" value="Dynamin_N"/>
    <property type="match status" value="1"/>
</dbReference>
<feature type="domain" description="GED" evidence="2">
    <location>
        <begin position="459"/>
        <end position="546"/>
    </location>
</feature>
<dbReference type="InterPro" id="IPR027417">
    <property type="entry name" value="P-loop_NTPase"/>
</dbReference>
<dbReference type="EMBL" id="ML994637">
    <property type="protein sequence ID" value="KAF2184525.1"/>
    <property type="molecule type" value="Genomic_DNA"/>
</dbReference>
<dbReference type="GO" id="GO:0006897">
    <property type="term" value="P:endocytosis"/>
    <property type="evidence" value="ECO:0007669"/>
    <property type="project" value="TreeGrafter"/>
</dbReference>
<dbReference type="SMART" id="SM00053">
    <property type="entry name" value="DYNc"/>
    <property type="match status" value="1"/>
</dbReference>
<evidence type="ECO:0000313" key="3">
    <source>
        <dbReference type="EMBL" id="KAF2184525.1"/>
    </source>
</evidence>
<gene>
    <name evidence="3" type="ORF">K469DRAFT_739242</name>
</gene>
<dbReference type="Proteomes" id="UP000800200">
    <property type="component" value="Unassembled WGS sequence"/>
</dbReference>
<dbReference type="GO" id="GO:0000266">
    <property type="term" value="P:mitochondrial fission"/>
    <property type="evidence" value="ECO:0007669"/>
    <property type="project" value="TreeGrafter"/>
</dbReference>
<feature type="coiled-coil region" evidence="1">
    <location>
        <begin position="514"/>
        <end position="541"/>
    </location>
</feature>
<dbReference type="GO" id="GO:0005739">
    <property type="term" value="C:mitochondrion"/>
    <property type="evidence" value="ECO:0007669"/>
    <property type="project" value="TreeGrafter"/>
</dbReference>
<dbReference type="GO" id="GO:0016020">
    <property type="term" value="C:membrane"/>
    <property type="evidence" value="ECO:0007669"/>
    <property type="project" value="TreeGrafter"/>
</dbReference>
<dbReference type="InterPro" id="IPR045063">
    <property type="entry name" value="Dynamin_N"/>
</dbReference>
<dbReference type="PRINTS" id="PR00195">
    <property type="entry name" value="DYNAMIN"/>
</dbReference>
<reference evidence="3" key="1">
    <citation type="journal article" date="2020" name="Stud. Mycol.">
        <title>101 Dothideomycetes genomes: a test case for predicting lifestyles and emergence of pathogens.</title>
        <authorList>
            <person name="Haridas S."/>
            <person name="Albert R."/>
            <person name="Binder M."/>
            <person name="Bloem J."/>
            <person name="Labutti K."/>
            <person name="Salamov A."/>
            <person name="Andreopoulos B."/>
            <person name="Baker S."/>
            <person name="Barry K."/>
            <person name="Bills G."/>
            <person name="Bluhm B."/>
            <person name="Cannon C."/>
            <person name="Castanera R."/>
            <person name="Culley D."/>
            <person name="Daum C."/>
            <person name="Ezra D."/>
            <person name="Gonzalez J."/>
            <person name="Henrissat B."/>
            <person name="Kuo A."/>
            <person name="Liang C."/>
            <person name="Lipzen A."/>
            <person name="Lutzoni F."/>
            <person name="Magnuson J."/>
            <person name="Mondo S."/>
            <person name="Nolan M."/>
            <person name="Ohm R."/>
            <person name="Pangilinan J."/>
            <person name="Park H.-J."/>
            <person name="Ramirez L."/>
            <person name="Alfaro M."/>
            <person name="Sun H."/>
            <person name="Tritt A."/>
            <person name="Yoshinaga Y."/>
            <person name="Zwiers L.-H."/>
            <person name="Turgeon B."/>
            <person name="Goodwin S."/>
            <person name="Spatafora J."/>
            <person name="Crous P."/>
            <person name="Grigoriev I."/>
        </authorList>
    </citation>
    <scope>NUCLEOTIDE SEQUENCE</scope>
    <source>
        <strain evidence="3">CBS 207.26</strain>
    </source>
</reference>
<sequence length="546" mass="61655">MELSPSAAETAYKKIGDPVLLNKIDKLFACNVGEYIEVPQLVVVSDQSSGKSSVLEGLTRLPFPRDSGLCIKFATQITFQRAANYSIKNKSNIKQLNAPAFATIMSNVHTIIGLSSNIAQASGLRKTFSNDVLHLEIHGLDKAYLSVINVPGIFRTTTTDIITTTDKELIRHMVETYMRNPRTVMLIVIPANVNPTTQEMAKEVNPNRHRTIGVLTKPDLIDKGAEQKIVDICCRKAASSCAIKELFFRCIASWNTLSQEVLTQHIRRKISQVEINKKLGVYKYTLDSLTKYLLNLIMQFQYIADLTIKADYRGDGIFDMFTSIRLTTELISRNEKFSLDEILSVEDQVAGPSRLDIFDWLKTTNAVALVHNFITTLLQSLCSDDQVSERLLNLLLDGLLEKYSKSLIQAKFLLNVELLGVPITLNHYFNDNLEKRHGSVVPLNLIMKNHPMNNADHTIRDMHDILYAYYKVARKRFVDNVYMHAAGYHLIHGPDTPLKLFSPSFVLELTQGQLQEIAGEDSSLKRKRAQLKKEIQDLEAGRKILM</sequence>
<dbReference type="OrthoDB" id="415706at2759"/>
<dbReference type="PROSITE" id="PS51388">
    <property type="entry name" value="GED"/>
    <property type="match status" value="1"/>
</dbReference>
<organism evidence="3 4">
    <name type="scientific">Zopfia rhizophila CBS 207.26</name>
    <dbReference type="NCBI Taxonomy" id="1314779"/>
    <lineage>
        <taxon>Eukaryota</taxon>
        <taxon>Fungi</taxon>
        <taxon>Dikarya</taxon>
        <taxon>Ascomycota</taxon>
        <taxon>Pezizomycotina</taxon>
        <taxon>Dothideomycetes</taxon>
        <taxon>Dothideomycetes incertae sedis</taxon>
        <taxon>Zopfiaceae</taxon>
        <taxon>Zopfia</taxon>
    </lineage>
</organism>
<dbReference type="AlphaFoldDB" id="A0A6A6E0L4"/>
<dbReference type="GO" id="GO:0005874">
    <property type="term" value="C:microtubule"/>
    <property type="evidence" value="ECO:0007669"/>
    <property type="project" value="TreeGrafter"/>
</dbReference>
<dbReference type="PANTHER" id="PTHR11566:SF215">
    <property type="entry name" value="DYNAMIN GTPASE"/>
    <property type="match status" value="1"/>
</dbReference>
<keyword evidence="4" id="KW-1185">Reference proteome</keyword>
<name>A0A6A6E0L4_9PEZI</name>
<evidence type="ECO:0000313" key="4">
    <source>
        <dbReference type="Proteomes" id="UP000800200"/>
    </source>
</evidence>
<dbReference type="GO" id="GO:0003924">
    <property type="term" value="F:GTPase activity"/>
    <property type="evidence" value="ECO:0007669"/>
    <property type="project" value="InterPro"/>
</dbReference>
<dbReference type="InterPro" id="IPR022812">
    <property type="entry name" value="Dynamin"/>
</dbReference>
<keyword evidence="1" id="KW-0175">Coiled coil</keyword>
<protein>
    <recommendedName>
        <fullName evidence="2">GED domain-containing protein</fullName>
    </recommendedName>
</protein>
<dbReference type="GO" id="GO:0048312">
    <property type="term" value="P:intracellular distribution of mitochondria"/>
    <property type="evidence" value="ECO:0007669"/>
    <property type="project" value="TreeGrafter"/>
</dbReference>
<dbReference type="PANTHER" id="PTHR11566">
    <property type="entry name" value="DYNAMIN"/>
    <property type="match status" value="1"/>
</dbReference>
<dbReference type="Gene3D" id="3.40.50.300">
    <property type="entry name" value="P-loop containing nucleotide triphosphate hydrolases"/>
    <property type="match status" value="1"/>
</dbReference>
<dbReference type="InterPro" id="IPR001401">
    <property type="entry name" value="Dynamin_GTPase"/>
</dbReference>
<accession>A0A6A6E0L4</accession>
<dbReference type="SUPFAM" id="SSF52540">
    <property type="entry name" value="P-loop containing nucleoside triphosphate hydrolases"/>
    <property type="match status" value="1"/>
</dbReference>
<dbReference type="GO" id="GO:0005525">
    <property type="term" value="F:GTP binding"/>
    <property type="evidence" value="ECO:0007669"/>
    <property type="project" value="InterPro"/>
</dbReference>
<proteinExistence type="predicted"/>
<dbReference type="InterPro" id="IPR020850">
    <property type="entry name" value="GED_dom"/>
</dbReference>
<evidence type="ECO:0000259" key="2">
    <source>
        <dbReference type="PROSITE" id="PS51388"/>
    </source>
</evidence>
<dbReference type="CDD" id="cd08771">
    <property type="entry name" value="DLP_1"/>
    <property type="match status" value="1"/>
</dbReference>